<evidence type="ECO:0000313" key="2">
    <source>
        <dbReference type="EMBL" id="NKY33103.1"/>
    </source>
</evidence>
<gene>
    <name evidence="2" type="ORF">HGA13_08485</name>
</gene>
<dbReference type="InterPro" id="IPR050266">
    <property type="entry name" value="AB_hydrolase_sf"/>
</dbReference>
<sequence>MLLAVHGGLGSAVSMLALAGHLAEHYTVVAVNCRGHGTSGVPQSPPGIGHEVADITAVIDALGPIEVLFGYSFGAVLALETALRAPDRVPRLAVYEPPLPVTYPIPDFAAVDAAITGGDYERLILDASAESGGLSPAELAALRSDPLWWHKVAQAPTLAATLRVLADLDPDVSRYTAITAPTTVITGTTSADYLLDAADRLTGALPTATRKTLPGQGHHVDPGALAHALLPD</sequence>
<dbReference type="EMBL" id="JAAXOO010000002">
    <property type="protein sequence ID" value="NKY33103.1"/>
    <property type="molecule type" value="Genomic_DNA"/>
</dbReference>
<dbReference type="AlphaFoldDB" id="A0A846XER6"/>
<proteinExistence type="predicted"/>
<dbReference type="GO" id="GO:0016787">
    <property type="term" value="F:hydrolase activity"/>
    <property type="evidence" value="ECO:0007669"/>
    <property type="project" value="UniProtKB-KW"/>
</dbReference>
<reference evidence="2 3" key="1">
    <citation type="submission" date="2020-04" db="EMBL/GenBank/DDBJ databases">
        <title>MicrobeNet Type strains.</title>
        <authorList>
            <person name="Nicholson A.C."/>
        </authorList>
    </citation>
    <scope>NUCLEOTIDE SEQUENCE [LARGE SCALE GENOMIC DNA]</scope>
    <source>
        <strain evidence="2 3">DSM 45078</strain>
    </source>
</reference>
<dbReference type="Proteomes" id="UP000565715">
    <property type="component" value="Unassembled WGS sequence"/>
</dbReference>
<keyword evidence="2" id="KW-0378">Hydrolase</keyword>
<evidence type="ECO:0000259" key="1">
    <source>
        <dbReference type="Pfam" id="PF12146"/>
    </source>
</evidence>
<name>A0A846XER6_9NOCA</name>
<dbReference type="InterPro" id="IPR000073">
    <property type="entry name" value="AB_hydrolase_1"/>
</dbReference>
<feature type="domain" description="Serine aminopeptidase S33" evidence="1">
    <location>
        <begin position="2"/>
        <end position="218"/>
    </location>
</feature>
<comment type="caution">
    <text evidence="2">The sequence shown here is derived from an EMBL/GenBank/DDBJ whole genome shotgun (WGS) entry which is preliminary data.</text>
</comment>
<organism evidence="2 3">
    <name type="scientific">Nocardia speluncae</name>
    <dbReference type="NCBI Taxonomy" id="419477"/>
    <lineage>
        <taxon>Bacteria</taxon>
        <taxon>Bacillati</taxon>
        <taxon>Actinomycetota</taxon>
        <taxon>Actinomycetes</taxon>
        <taxon>Mycobacteriales</taxon>
        <taxon>Nocardiaceae</taxon>
        <taxon>Nocardia</taxon>
    </lineage>
</organism>
<dbReference type="InterPro" id="IPR022742">
    <property type="entry name" value="Hydrolase_4"/>
</dbReference>
<keyword evidence="3" id="KW-1185">Reference proteome</keyword>
<dbReference type="SUPFAM" id="SSF53474">
    <property type="entry name" value="alpha/beta-Hydrolases"/>
    <property type="match status" value="1"/>
</dbReference>
<protein>
    <submittedName>
        <fullName evidence="2">Alpha/beta hydrolase</fullName>
    </submittedName>
</protein>
<dbReference type="PRINTS" id="PR00111">
    <property type="entry name" value="ABHYDROLASE"/>
</dbReference>
<dbReference type="PANTHER" id="PTHR43798">
    <property type="entry name" value="MONOACYLGLYCEROL LIPASE"/>
    <property type="match status" value="1"/>
</dbReference>
<evidence type="ECO:0000313" key="3">
    <source>
        <dbReference type="Proteomes" id="UP000565715"/>
    </source>
</evidence>
<accession>A0A846XER6</accession>
<dbReference type="Pfam" id="PF12146">
    <property type="entry name" value="Hydrolase_4"/>
    <property type="match status" value="1"/>
</dbReference>
<dbReference type="InterPro" id="IPR029058">
    <property type="entry name" value="AB_hydrolase_fold"/>
</dbReference>
<dbReference type="Gene3D" id="3.40.50.1820">
    <property type="entry name" value="alpha/beta hydrolase"/>
    <property type="match status" value="1"/>
</dbReference>